<comment type="similarity">
    <text evidence="2 12 13">Belongs to the chorismate synthase family.</text>
</comment>
<evidence type="ECO:0000256" key="13">
    <source>
        <dbReference type="RuleBase" id="RU000605"/>
    </source>
</evidence>
<evidence type="ECO:0000256" key="8">
    <source>
        <dbReference type="ARBA" id="ARBA00022827"/>
    </source>
</evidence>
<evidence type="ECO:0000256" key="5">
    <source>
        <dbReference type="ARBA" id="ARBA00022605"/>
    </source>
</evidence>
<dbReference type="PROSITE" id="PS00789">
    <property type="entry name" value="CHORISMATE_SYNTHASE_3"/>
    <property type="match status" value="1"/>
</dbReference>
<dbReference type="HAMAP" id="MF_00300">
    <property type="entry name" value="Chorismate_synth"/>
    <property type="match status" value="1"/>
</dbReference>
<evidence type="ECO:0000256" key="2">
    <source>
        <dbReference type="ARBA" id="ARBA00008014"/>
    </source>
</evidence>
<gene>
    <name evidence="12" type="primary">aroC</name>
    <name evidence="14" type="ORF">CF392_15190</name>
</gene>
<keyword evidence="15" id="KW-1185">Reference proteome</keyword>
<evidence type="ECO:0000256" key="1">
    <source>
        <dbReference type="ARBA" id="ARBA00005044"/>
    </source>
</evidence>
<dbReference type="InterPro" id="IPR020541">
    <property type="entry name" value="Chorismate_synthase_CS"/>
</dbReference>
<evidence type="ECO:0000256" key="10">
    <source>
        <dbReference type="ARBA" id="ARBA00023141"/>
    </source>
</evidence>
<dbReference type="GO" id="GO:0009423">
    <property type="term" value="P:chorismate biosynthetic process"/>
    <property type="evidence" value="ECO:0007669"/>
    <property type="project" value="UniProtKB-UniRule"/>
</dbReference>
<dbReference type="GO" id="GO:0009073">
    <property type="term" value="P:aromatic amino acid family biosynthetic process"/>
    <property type="evidence" value="ECO:0007669"/>
    <property type="project" value="UniProtKB-KW"/>
</dbReference>
<dbReference type="PANTHER" id="PTHR21085:SF0">
    <property type="entry name" value="CHORISMATE SYNTHASE"/>
    <property type="match status" value="1"/>
</dbReference>
<name>A0A2A2I025_9GAMM</name>
<reference evidence="14 15" key="1">
    <citation type="submission" date="2017-07" db="EMBL/GenBank/DDBJ databases">
        <title>Tamlnaduibacter salinus (Mi-7) genome sequencing.</title>
        <authorList>
            <person name="Verma A."/>
            <person name="Krishnamurthi S."/>
        </authorList>
    </citation>
    <scope>NUCLEOTIDE SEQUENCE [LARGE SCALE GENOMIC DNA]</scope>
    <source>
        <strain evidence="14 15">Mi-7</strain>
    </source>
</reference>
<dbReference type="EC" id="4.2.3.5" evidence="4 12"/>
<dbReference type="PROSITE" id="PS00788">
    <property type="entry name" value="CHORISMATE_SYNTHASE_2"/>
    <property type="match status" value="1"/>
</dbReference>
<dbReference type="InterPro" id="IPR000453">
    <property type="entry name" value="Chorismate_synth"/>
</dbReference>
<keyword evidence="8 12" id="KW-0274">FAD</keyword>
<feature type="binding site" evidence="12">
    <location>
        <position position="54"/>
    </location>
    <ligand>
        <name>NADP(+)</name>
        <dbReference type="ChEBI" id="CHEBI:58349"/>
    </ligand>
</feature>
<comment type="pathway">
    <text evidence="1 12 13">Metabolic intermediate biosynthesis; chorismate biosynthesis; chorismate from D-erythrose 4-phosphate and phosphoenolpyruvate: step 7/7.</text>
</comment>
<dbReference type="GO" id="GO:0008652">
    <property type="term" value="P:amino acid biosynthetic process"/>
    <property type="evidence" value="ECO:0007669"/>
    <property type="project" value="UniProtKB-KW"/>
</dbReference>
<feature type="binding site" evidence="12">
    <location>
        <begin position="238"/>
        <end position="239"/>
    </location>
    <ligand>
        <name>FMN</name>
        <dbReference type="ChEBI" id="CHEBI:58210"/>
    </ligand>
</feature>
<evidence type="ECO:0000313" key="14">
    <source>
        <dbReference type="EMBL" id="PAV24634.1"/>
    </source>
</evidence>
<feature type="binding site" evidence="12">
    <location>
        <begin position="125"/>
        <end position="127"/>
    </location>
    <ligand>
        <name>FMN</name>
        <dbReference type="ChEBI" id="CHEBI:58210"/>
    </ligand>
</feature>
<dbReference type="GO" id="GO:0004107">
    <property type="term" value="F:chorismate synthase activity"/>
    <property type="evidence" value="ECO:0007669"/>
    <property type="project" value="UniProtKB-UniRule"/>
</dbReference>
<dbReference type="PANTHER" id="PTHR21085">
    <property type="entry name" value="CHORISMATE SYNTHASE"/>
    <property type="match status" value="1"/>
</dbReference>
<evidence type="ECO:0000256" key="3">
    <source>
        <dbReference type="ARBA" id="ARBA00011881"/>
    </source>
</evidence>
<dbReference type="Pfam" id="PF01264">
    <property type="entry name" value="Chorismate_synt"/>
    <property type="match status" value="1"/>
</dbReference>
<dbReference type="SUPFAM" id="SSF103263">
    <property type="entry name" value="Chorismate synthase, AroC"/>
    <property type="match status" value="1"/>
</dbReference>
<organism evidence="14 15">
    <name type="scientific">Tamilnaduibacter salinus</name>
    <dbReference type="NCBI Taxonomy" id="1484056"/>
    <lineage>
        <taxon>Bacteria</taxon>
        <taxon>Pseudomonadati</taxon>
        <taxon>Pseudomonadota</taxon>
        <taxon>Gammaproteobacteria</taxon>
        <taxon>Pseudomonadales</taxon>
        <taxon>Marinobacteraceae</taxon>
        <taxon>Tamilnaduibacter</taxon>
    </lineage>
</organism>
<protein>
    <recommendedName>
        <fullName evidence="4 12">Chorismate synthase</fullName>
        <shortName evidence="12">CS</shortName>
        <ecNumber evidence="4 12">4.2.3.5</ecNumber>
    </recommendedName>
    <alternativeName>
        <fullName evidence="12">5-enolpyruvylshikimate-3-phosphate phospholyase</fullName>
    </alternativeName>
</protein>
<evidence type="ECO:0000256" key="7">
    <source>
        <dbReference type="ARBA" id="ARBA00022643"/>
    </source>
</evidence>
<dbReference type="InterPro" id="IPR035904">
    <property type="entry name" value="Chorismate_synth_AroC_sf"/>
</dbReference>
<comment type="function">
    <text evidence="12">Catalyzes the anti-1,4-elimination of the C-3 phosphate and the C-6 proR hydrogen from 5-enolpyruvylshikimate-3-phosphate (EPSP) to yield chorismate, which is the branch point compound that serves as the starting substrate for the three terminal pathways of aromatic amino acid biosynthesis. This reaction introduces a second double bond into the aromatic ring system.</text>
</comment>
<evidence type="ECO:0000256" key="9">
    <source>
        <dbReference type="ARBA" id="ARBA00022857"/>
    </source>
</evidence>
<dbReference type="PIRSF" id="PIRSF001456">
    <property type="entry name" value="Chorismate_synth"/>
    <property type="match status" value="1"/>
</dbReference>
<dbReference type="EMBL" id="NMPM01000123">
    <property type="protein sequence ID" value="PAV24634.1"/>
    <property type="molecule type" value="Genomic_DNA"/>
</dbReference>
<keyword evidence="9 12" id="KW-0521">NADP</keyword>
<keyword evidence="7 12" id="KW-0288">FMN</keyword>
<keyword evidence="5 12" id="KW-0028">Amino-acid biosynthesis</keyword>
<evidence type="ECO:0000256" key="12">
    <source>
        <dbReference type="HAMAP-Rule" id="MF_00300"/>
    </source>
</evidence>
<keyword evidence="6 12" id="KW-0285">Flavoprotein</keyword>
<sequence length="365" mass="39366">MAGNTFGKLFTLTTFGESHGPALGGVVDGCPPGLPLTEADLQVDLDRRKPGTSRHTTQRREADQVRILSGVFEGRTTGTPIGLVIENTDQRSKDYSKIKGQFRPAHADYTYMHKYGVRDYRGGGRSSARETAIRVAAGAIARKYLAERLDVKVRGYLSQLGPIRAEAFDWDQVSQNPFFCPDAAKVPEMEDYMDALRKEGNSIGARINVVADQVPPGLGEPVFDRLDAELAHALMSINAVKGVEIGAGFEAVTQKGTEHRDEMTPEGFLSNQAGGVLGGISTGQPLTASIALKPTSSLRLSGRSIDTAGAESEVITTGRHDPCVGIRATPIAEAMMALVLMDHYLRQRGQNADVTTTTPDIENRQ</sequence>
<accession>A0A2A2I025</accession>
<keyword evidence="11 12" id="KW-0456">Lyase</keyword>
<feature type="binding site" evidence="12">
    <location>
        <begin position="293"/>
        <end position="297"/>
    </location>
    <ligand>
        <name>FMN</name>
        <dbReference type="ChEBI" id="CHEBI:58210"/>
    </ligand>
</feature>
<dbReference type="NCBIfam" id="TIGR00033">
    <property type="entry name" value="aroC"/>
    <property type="match status" value="1"/>
</dbReference>
<comment type="catalytic activity">
    <reaction evidence="12 13">
        <text>5-O-(1-carboxyvinyl)-3-phosphoshikimate = chorismate + phosphate</text>
        <dbReference type="Rhea" id="RHEA:21020"/>
        <dbReference type="ChEBI" id="CHEBI:29748"/>
        <dbReference type="ChEBI" id="CHEBI:43474"/>
        <dbReference type="ChEBI" id="CHEBI:57701"/>
        <dbReference type="EC" id="4.2.3.5"/>
    </reaction>
</comment>
<feature type="binding site" evidence="12">
    <location>
        <position position="319"/>
    </location>
    <ligand>
        <name>FMN</name>
        <dbReference type="ChEBI" id="CHEBI:58210"/>
    </ligand>
</feature>
<feature type="binding site" evidence="12">
    <location>
        <position position="278"/>
    </location>
    <ligand>
        <name>FMN</name>
        <dbReference type="ChEBI" id="CHEBI:58210"/>
    </ligand>
</feature>
<proteinExistence type="inferred from homology"/>
<dbReference type="CDD" id="cd07304">
    <property type="entry name" value="Chorismate_synthase"/>
    <property type="match status" value="1"/>
</dbReference>
<evidence type="ECO:0000256" key="4">
    <source>
        <dbReference type="ARBA" id="ARBA00013036"/>
    </source>
</evidence>
<dbReference type="Gene3D" id="3.60.150.10">
    <property type="entry name" value="Chorismate synthase AroC"/>
    <property type="match status" value="1"/>
</dbReference>
<dbReference type="GO" id="GO:0010181">
    <property type="term" value="F:FMN binding"/>
    <property type="evidence" value="ECO:0007669"/>
    <property type="project" value="TreeGrafter"/>
</dbReference>
<dbReference type="NCBIfam" id="NF003793">
    <property type="entry name" value="PRK05382.1"/>
    <property type="match status" value="1"/>
</dbReference>
<dbReference type="FunFam" id="3.60.150.10:FF:000001">
    <property type="entry name" value="Chorismate synthase"/>
    <property type="match status" value="1"/>
</dbReference>
<dbReference type="UniPathway" id="UPA00053">
    <property type="reaction ID" value="UER00090"/>
</dbReference>
<dbReference type="Proteomes" id="UP000218332">
    <property type="component" value="Unassembled WGS sequence"/>
</dbReference>
<dbReference type="AlphaFoldDB" id="A0A2A2I025"/>
<evidence type="ECO:0000313" key="15">
    <source>
        <dbReference type="Proteomes" id="UP000218332"/>
    </source>
</evidence>
<dbReference type="PROSITE" id="PS00787">
    <property type="entry name" value="CHORISMATE_SYNTHASE_1"/>
    <property type="match status" value="1"/>
</dbReference>
<dbReference type="GO" id="GO:0005829">
    <property type="term" value="C:cytosol"/>
    <property type="evidence" value="ECO:0007669"/>
    <property type="project" value="TreeGrafter"/>
</dbReference>
<feature type="binding site" evidence="12">
    <location>
        <position position="48"/>
    </location>
    <ligand>
        <name>NADP(+)</name>
        <dbReference type="ChEBI" id="CHEBI:58349"/>
    </ligand>
</feature>
<keyword evidence="10 12" id="KW-0057">Aromatic amino acid biosynthesis</keyword>
<evidence type="ECO:0000256" key="6">
    <source>
        <dbReference type="ARBA" id="ARBA00022630"/>
    </source>
</evidence>
<comment type="caution">
    <text evidence="14">The sequence shown here is derived from an EMBL/GenBank/DDBJ whole genome shotgun (WGS) entry which is preliminary data.</text>
</comment>
<evidence type="ECO:0000256" key="11">
    <source>
        <dbReference type="ARBA" id="ARBA00023239"/>
    </source>
</evidence>
<comment type="cofactor">
    <cofactor evidence="12 13">
        <name>FMNH2</name>
        <dbReference type="ChEBI" id="CHEBI:57618"/>
    </cofactor>
    <text evidence="12 13">Reduced FMN (FMNH(2)).</text>
</comment>
<comment type="subunit">
    <text evidence="3 12">Homotetramer.</text>
</comment>
<dbReference type="RefSeq" id="WP_095612279.1">
    <property type="nucleotide sequence ID" value="NZ_NMPM01000123.1"/>
</dbReference>